<sequence length="81" mass="8745">MPFDFDRYRPIADALGLGDADARNIAETVYNFVGVIVAEEFTRARPAQSCGQDFGRSAAGDGYVVQLALNSIRKTFGTVAI</sequence>
<name>A0ABU0IU78_9CAUL</name>
<organism evidence="1 2">
    <name type="scientific">Caulobacter ginsengisoli</name>
    <dbReference type="NCBI Taxonomy" id="400775"/>
    <lineage>
        <taxon>Bacteria</taxon>
        <taxon>Pseudomonadati</taxon>
        <taxon>Pseudomonadota</taxon>
        <taxon>Alphaproteobacteria</taxon>
        <taxon>Caulobacterales</taxon>
        <taxon>Caulobacteraceae</taxon>
        <taxon>Caulobacter</taxon>
    </lineage>
</organism>
<comment type="caution">
    <text evidence="1">The sequence shown here is derived from an EMBL/GenBank/DDBJ whole genome shotgun (WGS) entry which is preliminary data.</text>
</comment>
<reference evidence="1 2" key="1">
    <citation type="submission" date="2023-07" db="EMBL/GenBank/DDBJ databases">
        <title>Genomic Encyclopedia of Type Strains, Phase IV (KMG-IV): sequencing the most valuable type-strain genomes for metagenomic binning, comparative biology and taxonomic classification.</title>
        <authorList>
            <person name="Goeker M."/>
        </authorList>
    </citation>
    <scope>NUCLEOTIDE SEQUENCE [LARGE SCALE GENOMIC DNA]</scope>
    <source>
        <strain evidence="1 2">DSM 18695</strain>
    </source>
</reference>
<dbReference type="RefSeq" id="WP_307350999.1">
    <property type="nucleotide sequence ID" value="NZ_JAUSVS010000007.1"/>
</dbReference>
<keyword evidence="2" id="KW-1185">Reference proteome</keyword>
<proteinExistence type="predicted"/>
<gene>
    <name evidence="1" type="ORF">QO010_003351</name>
</gene>
<dbReference type="EMBL" id="JAUSVS010000007">
    <property type="protein sequence ID" value="MDQ0465562.1"/>
    <property type="molecule type" value="Genomic_DNA"/>
</dbReference>
<dbReference type="Proteomes" id="UP001228905">
    <property type="component" value="Unassembled WGS sequence"/>
</dbReference>
<evidence type="ECO:0000313" key="2">
    <source>
        <dbReference type="Proteomes" id="UP001228905"/>
    </source>
</evidence>
<evidence type="ECO:0000313" key="1">
    <source>
        <dbReference type="EMBL" id="MDQ0465562.1"/>
    </source>
</evidence>
<protein>
    <submittedName>
        <fullName evidence="1">Uncharacterized protein</fullName>
    </submittedName>
</protein>
<accession>A0ABU0IU78</accession>